<dbReference type="EMBL" id="ANHY01000007">
    <property type="protein sequence ID" value="EKV30746.1"/>
    <property type="molecule type" value="Genomic_DNA"/>
</dbReference>
<accession>K9HQQ1</accession>
<dbReference type="AlphaFoldDB" id="K9HQQ1"/>
<dbReference type="OrthoDB" id="9808093at2"/>
<dbReference type="Gene3D" id="3.30.420.360">
    <property type="match status" value="1"/>
</dbReference>
<dbReference type="PATRIC" id="fig|1238182.3.peg.1745"/>
<dbReference type="GO" id="GO:0008270">
    <property type="term" value="F:zinc ion binding"/>
    <property type="evidence" value="ECO:0007669"/>
    <property type="project" value="TreeGrafter"/>
</dbReference>
<feature type="domain" description="Carbamoyltransferase Kae1-like" evidence="3">
    <location>
        <begin position="129"/>
        <end position="364"/>
    </location>
</feature>
<dbReference type="InterPro" id="IPR051060">
    <property type="entry name" value="Carbamoyltrans_HypF-like"/>
</dbReference>
<organism evidence="4 5">
    <name type="scientific">Caenispirillum salinarum AK4</name>
    <dbReference type="NCBI Taxonomy" id="1238182"/>
    <lineage>
        <taxon>Bacteria</taxon>
        <taxon>Pseudomonadati</taxon>
        <taxon>Pseudomonadota</taxon>
        <taxon>Alphaproteobacteria</taxon>
        <taxon>Rhodospirillales</taxon>
        <taxon>Novispirillaceae</taxon>
        <taxon>Caenispirillum</taxon>
    </lineage>
</organism>
<proteinExistence type="inferred from homology"/>
<evidence type="ECO:0000313" key="5">
    <source>
        <dbReference type="Proteomes" id="UP000009881"/>
    </source>
</evidence>
<evidence type="ECO:0000256" key="1">
    <source>
        <dbReference type="ARBA" id="ARBA00008097"/>
    </source>
</evidence>
<dbReference type="Pfam" id="PF22521">
    <property type="entry name" value="HypF_C_2"/>
    <property type="match status" value="1"/>
</dbReference>
<dbReference type="STRING" id="1238182.C882_4083"/>
<evidence type="ECO:0000259" key="3">
    <source>
        <dbReference type="Pfam" id="PF22521"/>
    </source>
</evidence>
<comment type="caution">
    <text evidence="4">The sequence shown here is derived from an EMBL/GenBank/DDBJ whole genome shotgun (WGS) entry which is preliminary data.</text>
</comment>
<dbReference type="GO" id="GO:0051604">
    <property type="term" value="P:protein maturation"/>
    <property type="evidence" value="ECO:0007669"/>
    <property type="project" value="TreeGrafter"/>
</dbReference>
<dbReference type="PANTHER" id="PTHR42959">
    <property type="entry name" value="CARBAMOYLTRANSFERASE"/>
    <property type="match status" value="1"/>
</dbReference>
<dbReference type="Gene3D" id="3.30.420.40">
    <property type="match status" value="1"/>
</dbReference>
<dbReference type="GO" id="GO:0016743">
    <property type="term" value="F:carboxyl- or carbamoyltransferase activity"/>
    <property type="evidence" value="ECO:0007669"/>
    <property type="project" value="TreeGrafter"/>
</dbReference>
<dbReference type="InterPro" id="IPR041440">
    <property type="entry name" value="HypF_C"/>
</dbReference>
<comment type="similarity">
    <text evidence="1">Belongs to the carbamoyltransferase HypF family.</text>
</comment>
<keyword evidence="5" id="KW-1185">Reference proteome</keyword>
<protein>
    <submittedName>
        <fullName evidence="4">[NiFe] hydrogenase metallocenter assembly protein HypF</fullName>
    </submittedName>
</protein>
<dbReference type="PANTHER" id="PTHR42959:SF1">
    <property type="entry name" value="CARBAMOYLTRANSFERASE HYPF"/>
    <property type="match status" value="1"/>
</dbReference>
<evidence type="ECO:0000259" key="2">
    <source>
        <dbReference type="Pfam" id="PF17788"/>
    </source>
</evidence>
<reference evidence="4 5" key="1">
    <citation type="journal article" date="2013" name="Genome Announc.">
        <title>Draft Genome Sequence of an Alphaproteobacterium, Caenispirillum salinarum AK4(T), Isolated from a Solar Saltern.</title>
        <authorList>
            <person name="Khatri I."/>
            <person name="Singh A."/>
            <person name="Korpole S."/>
            <person name="Pinnaka A.K."/>
            <person name="Subramanian S."/>
        </authorList>
    </citation>
    <scope>NUCLEOTIDE SEQUENCE [LARGE SCALE GENOMIC DNA]</scope>
    <source>
        <strain evidence="4 5">AK4</strain>
    </source>
</reference>
<sequence>MTAVAEARDLVAAEIPLPRAVPPVIGMGAFLKNTVTLVDGRRALVSRDVGHTDTPAAVAAMEETARRLIDLAGVRPVAVAHDLHPDFPSTRFAAVLADEVGAEAVPVQHHHAHVAAVALEHGHDGPLLGLALDGFGLGPGNQAWGGECLYVDGARFQRLGHLAPLLQPGGDVAAREPWRMGAAALHALGRGGETAARWPGQPAAARLARMMDRGVNCPETSSGGRLFDAACGLLNVHPVAEFEGQAPMALEKLATAPEVLADGWHIGADGVLDLRPLLSALADCADAARGANLFHGTLAAALAEWVGRAMERAPAPASTIGFCGGCFYNNVLSADLQARLEGKGLTVLRSGRLGPGDPAVSLGQAWVAAQR</sequence>
<evidence type="ECO:0000313" key="4">
    <source>
        <dbReference type="EMBL" id="EKV30746.1"/>
    </source>
</evidence>
<dbReference type="RefSeq" id="WP_009540191.1">
    <property type="nucleotide sequence ID" value="NZ_ANHY01000007.1"/>
</dbReference>
<dbReference type="InterPro" id="IPR055128">
    <property type="entry name" value="HypF_C_2"/>
</dbReference>
<feature type="domain" description="HypF Kae1-like" evidence="2">
    <location>
        <begin position="21"/>
        <end position="120"/>
    </location>
</feature>
<dbReference type="Proteomes" id="UP000009881">
    <property type="component" value="Unassembled WGS sequence"/>
</dbReference>
<dbReference type="eggNOG" id="COG0068">
    <property type="taxonomic scope" value="Bacteria"/>
</dbReference>
<name>K9HQQ1_9PROT</name>
<dbReference type="Pfam" id="PF17788">
    <property type="entry name" value="HypF_C"/>
    <property type="match status" value="1"/>
</dbReference>
<gene>
    <name evidence="4" type="ORF">C882_4083</name>
</gene>